<reference evidence="4" key="1">
    <citation type="submission" date="2016-10" db="EMBL/GenBank/DDBJ databases">
        <authorList>
            <person name="Varghese N."/>
            <person name="Submissions S."/>
        </authorList>
    </citation>
    <scope>NUCLEOTIDE SEQUENCE [LARGE SCALE GENOMIC DNA]</scope>
    <source>
        <strain evidence="4">DSM 22017</strain>
    </source>
</reference>
<dbReference type="PROSITE" id="PS50043">
    <property type="entry name" value="HTH_LUXR_2"/>
    <property type="match status" value="1"/>
</dbReference>
<feature type="domain" description="HTH luxR-type" evidence="2">
    <location>
        <begin position="736"/>
        <end position="801"/>
    </location>
</feature>
<dbReference type="Pfam" id="PF00196">
    <property type="entry name" value="GerE"/>
    <property type="match status" value="1"/>
</dbReference>
<gene>
    <name evidence="3" type="ORF">SAMN04489844_3778</name>
</gene>
<dbReference type="InterPro" id="IPR036388">
    <property type="entry name" value="WH-like_DNA-bd_sf"/>
</dbReference>
<dbReference type="CDD" id="cd06170">
    <property type="entry name" value="LuxR_C_like"/>
    <property type="match status" value="1"/>
</dbReference>
<dbReference type="InterPro" id="IPR016032">
    <property type="entry name" value="Sig_transdc_resp-reg_C-effctor"/>
</dbReference>
<dbReference type="EMBL" id="FNRT01000002">
    <property type="protein sequence ID" value="SED14872.1"/>
    <property type="molecule type" value="Genomic_DNA"/>
</dbReference>
<dbReference type="GO" id="GO:0006355">
    <property type="term" value="P:regulation of DNA-templated transcription"/>
    <property type="evidence" value="ECO:0007669"/>
    <property type="project" value="InterPro"/>
</dbReference>
<dbReference type="Gene3D" id="1.10.10.10">
    <property type="entry name" value="Winged helix-like DNA-binding domain superfamily/Winged helix DNA-binding domain"/>
    <property type="match status" value="1"/>
</dbReference>
<sequence length="805" mass="85333">MRLGDDVSAKIADLVRGSGGVHHARVTGDAQLAYVASLEEDLTGRDVHLVHASPGHPLSVYQLVQDTQPSAADAASAVVVCIREPSLCDATTRVLAELRPADLGSVPVLWVVIEDPPAGTSAESSSTTPPASSTAPPDAPHHDPRAETVLAAGAALGRRFTLNEVAASLGQPAITLLEAVELSIDSGVLRAEAHELVFASDRAWRAVRSRQEPGTWARLVAAGIESHTASRKVGRLRELLVDGELDDVDHTTFERLWDVLAQADFLAGADLCRRRAARATHTLPEAGELEARTVLLELQSGRPGLIEEYAAKLGDTHPTALGAAIAEALMVPYPLEAMELALRTLDAAEPGTADHARLHALVVTCRALIGDVDLAQLDLVTATATATGDPRARSMADFARAVAIAADGDPLAVLRIVALGSEYPANQTLGPMGWLSGTFRAKTLVDLGRIAESEHVIDSCADYVERRGQVAALPHVIMSRAVFAMEQGRLIDAAHGLLAARHIGLAIGLTEFSEANILSRLIQLARMRGDTAELVRLGATLENHLEDERTRLDAVATGLTLANDLLPAEWTPRWASAPSRAPHDTTATAPPEAMDQPESGSTGYSILLALHDVLATLRSSLLNQGDQSGGLAMLTAVARTTGLSFPSALASHAVGLASGEAEGVAAAMTVYRDLHRPLLQAQALEDLGYLAQDRAGSIAALEEARRTWQSVGATREAARMDRYLRSLGSRSAPAVDTRRALDLTAAEERVVRELQAGRSNADIAEALQISRNTVAVHLSRIYARFGVASRGALIELVQSLERADR</sequence>
<feature type="region of interest" description="Disordered" evidence="1">
    <location>
        <begin position="118"/>
        <end position="144"/>
    </location>
</feature>
<dbReference type="PRINTS" id="PR00038">
    <property type="entry name" value="HTHLUXR"/>
</dbReference>
<dbReference type="SUPFAM" id="SSF46894">
    <property type="entry name" value="C-terminal effector domain of the bipartite response regulators"/>
    <property type="match status" value="1"/>
</dbReference>
<dbReference type="InterPro" id="IPR000792">
    <property type="entry name" value="Tscrpt_reg_LuxR_C"/>
</dbReference>
<dbReference type="PROSITE" id="PS00622">
    <property type="entry name" value="HTH_LUXR_1"/>
    <property type="match status" value="1"/>
</dbReference>
<evidence type="ECO:0000313" key="3">
    <source>
        <dbReference type="EMBL" id="SED14872.1"/>
    </source>
</evidence>
<dbReference type="AlphaFoldDB" id="A0A1H4YA51"/>
<dbReference type="GO" id="GO:0003677">
    <property type="term" value="F:DNA binding"/>
    <property type="evidence" value="ECO:0007669"/>
    <property type="project" value="InterPro"/>
</dbReference>
<dbReference type="SMART" id="SM00421">
    <property type="entry name" value="HTH_LUXR"/>
    <property type="match status" value="1"/>
</dbReference>
<organism evidence="3 4">
    <name type="scientific">Nocardioides exalbidus</name>
    <dbReference type="NCBI Taxonomy" id="402596"/>
    <lineage>
        <taxon>Bacteria</taxon>
        <taxon>Bacillati</taxon>
        <taxon>Actinomycetota</taxon>
        <taxon>Actinomycetes</taxon>
        <taxon>Propionibacteriales</taxon>
        <taxon>Nocardioidaceae</taxon>
        <taxon>Nocardioides</taxon>
    </lineage>
</organism>
<dbReference type="STRING" id="402596.SAMN04489844_3778"/>
<proteinExistence type="predicted"/>
<protein>
    <submittedName>
        <fullName evidence="3">Regulatory protein, luxR family</fullName>
    </submittedName>
</protein>
<keyword evidence="4" id="KW-1185">Reference proteome</keyword>
<evidence type="ECO:0000313" key="4">
    <source>
        <dbReference type="Proteomes" id="UP000198742"/>
    </source>
</evidence>
<dbReference type="Proteomes" id="UP000198742">
    <property type="component" value="Unassembled WGS sequence"/>
</dbReference>
<name>A0A1H4YA51_9ACTN</name>
<evidence type="ECO:0000259" key="2">
    <source>
        <dbReference type="PROSITE" id="PS50043"/>
    </source>
</evidence>
<feature type="region of interest" description="Disordered" evidence="1">
    <location>
        <begin position="574"/>
        <end position="600"/>
    </location>
</feature>
<feature type="compositionally biased region" description="Low complexity" evidence="1">
    <location>
        <begin position="118"/>
        <end position="136"/>
    </location>
</feature>
<evidence type="ECO:0000256" key="1">
    <source>
        <dbReference type="SAM" id="MobiDB-lite"/>
    </source>
</evidence>
<accession>A0A1H4YA51</accession>